<dbReference type="EMBL" id="AP023355">
    <property type="protein sequence ID" value="BCJ32654.1"/>
    <property type="molecule type" value="Genomic_DNA"/>
</dbReference>
<keyword evidence="2" id="KW-0472">Membrane</keyword>
<feature type="transmembrane region" description="Helical" evidence="2">
    <location>
        <begin position="489"/>
        <end position="507"/>
    </location>
</feature>
<dbReference type="KEGG" id="atl:Athai_01570"/>
<evidence type="ECO:0000313" key="3">
    <source>
        <dbReference type="EMBL" id="BCJ32654.1"/>
    </source>
</evidence>
<dbReference type="AlphaFoldDB" id="A0A7R7DJ61"/>
<gene>
    <name evidence="3" type="ORF">Athai_01570</name>
</gene>
<feature type="region of interest" description="Disordered" evidence="1">
    <location>
        <begin position="270"/>
        <end position="290"/>
    </location>
</feature>
<feature type="transmembrane region" description="Helical" evidence="2">
    <location>
        <begin position="223"/>
        <end position="244"/>
    </location>
</feature>
<keyword evidence="4" id="KW-1185">Reference proteome</keyword>
<sequence>MIARLARGAGLDPTRPAHRRERLVSLVLTILVAATAVLFWPAQPASAAPDQCSAADWLRAGKNGQLQHCINKLPAASSTISDCMGIPTPSAPDSGFGGWFASNPKVKPGVTGLYSSYGYSGYDYPLYHPDCNGSVLPSSASTTTTIANGEMMVATGIVGAADAFREKAYDPGSMWGWADKLVTSATKAIYQKVFTVFGVVTIAIVGLYLLWRSRQANMSDALTTAGWAVLVMVVVTAVAAWPMVSAHLADKTLLTSLGIVHDAVGPQAKNLSPAQCPNAQRDRPPGVPYDPDLCKDHREPAVRASDTATQAVLYNNWLRGTLGSATSPTAEKYGMALYESSALSWQEAKDIQRHPSQRQTILKQKAENFQRIAQQIKTEDPDAYDYLQGKDGSARVGAGLIAIISALAFAFFDIAASLLIILGFLIFRWAVVAIPVIGTIAILRPASAGFKRLINIVVAAIFNIVIFGAGASIYLFAVDLIMNTATLPGWLQITLVWLCGVVGWLLLRPFRRITQLGGKSPIGEIAHIGSWHRRFFSDLKGVAIGAAGAAVMGDIEAQDDEGQGKRKRGKPAEADGDGQQPAAPGAVPDAPSNSPDPAGAPPGGAPDRSTDAPRTPEPAGAPRGAGRRDSQVWVPETGRYADGSDSYDDLAASVGRADARISESTGSVDRELAGYERADANRSRNP</sequence>
<proteinExistence type="predicted"/>
<feature type="transmembrane region" description="Helical" evidence="2">
    <location>
        <begin position="193"/>
        <end position="211"/>
    </location>
</feature>
<reference evidence="3 4" key="1">
    <citation type="submission" date="2020-08" db="EMBL/GenBank/DDBJ databases">
        <title>Whole genome shotgun sequence of Actinocatenispora thailandica NBRC 105041.</title>
        <authorList>
            <person name="Komaki H."/>
            <person name="Tamura T."/>
        </authorList>
    </citation>
    <scope>NUCLEOTIDE SEQUENCE [LARGE SCALE GENOMIC DNA]</scope>
    <source>
        <strain evidence="3 4">NBRC 105041</strain>
    </source>
</reference>
<feature type="transmembrane region" description="Helical" evidence="2">
    <location>
        <begin position="23"/>
        <end position="40"/>
    </location>
</feature>
<dbReference type="Proteomes" id="UP000611640">
    <property type="component" value="Chromosome"/>
</dbReference>
<feature type="compositionally biased region" description="Low complexity" evidence="1">
    <location>
        <begin position="588"/>
        <end position="597"/>
    </location>
</feature>
<evidence type="ECO:0000256" key="1">
    <source>
        <dbReference type="SAM" id="MobiDB-lite"/>
    </source>
</evidence>
<feature type="region of interest" description="Disordered" evidence="1">
    <location>
        <begin position="555"/>
        <end position="686"/>
    </location>
</feature>
<organism evidence="3 4">
    <name type="scientific">Actinocatenispora thailandica</name>
    <dbReference type="NCBI Taxonomy" id="227318"/>
    <lineage>
        <taxon>Bacteria</taxon>
        <taxon>Bacillati</taxon>
        <taxon>Actinomycetota</taxon>
        <taxon>Actinomycetes</taxon>
        <taxon>Micromonosporales</taxon>
        <taxon>Micromonosporaceae</taxon>
        <taxon>Actinocatenispora</taxon>
    </lineage>
</organism>
<feature type="transmembrane region" description="Helical" evidence="2">
    <location>
        <begin position="453"/>
        <end position="477"/>
    </location>
</feature>
<feature type="compositionally biased region" description="Basic and acidic residues" evidence="1">
    <location>
        <begin position="668"/>
        <end position="686"/>
    </location>
</feature>
<feature type="transmembrane region" description="Helical" evidence="2">
    <location>
        <begin position="418"/>
        <end position="441"/>
    </location>
</feature>
<evidence type="ECO:0000256" key="2">
    <source>
        <dbReference type="SAM" id="Phobius"/>
    </source>
</evidence>
<keyword evidence="2" id="KW-1133">Transmembrane helix</keyword>
<name>A0A7R7DJ61_9ACTN</name>
<evidence type="ECO:0008006" key="5">
    <source>
        <dbReference type="Google" id="ProtNLM"/>
    </source>
</evidence>
<feature type="transmembrane region" description="Helical" evidence="2">
    <location>
        <begin position="394"/>
        <end position="412"/>
    </location>
</feature>
<keyword evidence="2" id="KW-0812">Transmembrane</keyword>
<protein>
    <recommendedName>
        <fullName evidence="5">MFS transporter</fullName>
    </recommendedName>
</protein>
<dbReference type="RefSeq" id="WP_203959676.1">
    <property type="nucleotide sequence ID" value="NZ_AP023355.1"/>
</dbReference>
<evidence type="ECO:0000313" key="4">
    <source>
        <dbReference type="Proteomes" id="UP000611640"/>
    </source>
</evidence>
<accession>A0A7R7DJ61</accession>